<evidence type="ECO:0000313" key="2">
    <source>
        <dbReference type="Proteomes" id="UP000274131"/>
    </source>
</evidence>
<name>A0A0N4VJM0_ENTVE</name>
<evidence type="ECO:0000313" key="1">
    <source>
        <dbReference type="EMBL" id="VDD95616.1"/>
    </source>
</evidence>
<dbReference type="WBParaSite" id="EVEC_0001104101-mRNA-1">
    <property type="protein sequence ID" value="EVEC_0001104101-mRNA-1"/>
    <property type="gene ID" value="EVEC_0001104101"/>
</dbReference>
<accession>A0A0N4VJM0</accession>
<keyword evidence="2" id="KW-1185">Reference proteome</keyword>
<reference evidence="1 2" key="2">
    <citation type="submission" date="2018-10" db="EMBL/GenBank/DDBJ databases">
        <authorList>
            <consortium name="Pathogen Informatics"/>
        </authorList>
    </citation>
    <scope>NUCLEOTIDE SEQUENCE [LARGE SCALE GENOMIC DNA]</scope>
</reference>
<gene>
    <name evidence="1" type="ORF">EVEC_LOCUS10367</name>
</gene>
<organism evidence="3">
    <name type="scientific">Enterobius vermicularis</name>
    <name type="common">Human pinworm</name>
    <dbReference type="NCBI Taxonomy" id="51028"/>
    <lineage>
        <taxon>Eukaryota</taxon>
        <taxon>Metazoa</taxon>
        <taxon>Ecdysozoa</taxon>
        <taxon>Nematoda</taxon>
        <taxon>Chromadorea</taxon>
        <taxon>Rhabditida</taxon>
        <taxon>Spirurina</taxon>
        <taxon>Oxyuridomorpha</taxon>
        <taxon>Oxyuroidea</taxon>
        <taxon>Oxyuridae</taxon>
        <taxon>Enterobius</taxon>
    </lineage>
</organism>
<proteinExistence type="predicted"/>
<dbReference type="Proteomes" id="UP000274131">
    <property type="component" value="Unassembled WGS sequence"/>
</dbReference>
<evidence type="ECO:0000313" key="3">
    <source>
        <dbReference type="WBParaSite" id="EVEC_0001104101-mRNA-1"/>
    </source>
</evidence>
<dbReference type="AlphaFoldDB" id="A0A0N4VJM0"/>
<reference evidence="3" key="1">
    <citation type="submission" date="2017-02" db="UniProtKB">
        <authorList>
            <consortium name="WormBaseParasite"/>
        </authorList>
    </citation>
    <scope>IDENTIFICATION</scope>
</reference>
<dbReference type="EMBL" id="UXUI01010776">
    <property type="protein sequence ID" value="VDD95616.1"/>
    <property type="molecule type" value="Genomic_DNA"/>
</dbReference>
<sequence length="99" mass="10832">MSFNKDGAASYAVPRILSLHGRDGSRGALQEKMQQMLQCVLVRRVGSQTELGGLNPYKVSADLIAHRCTAKFLDSGLELQISRTGAMPLRYDFSIGLAF</sequence>
<protein>
    <submittedName>
        <fullName evidence="1 3">Uncharacterized protein</fullName>
    </submittedName>
</protein>